<evidence type="ECO:0000259" key="5">
    <source>
        <dbReference type="Pfam" id="PF00384"/>
    </source>
</evidence>
<dbReference type="SUPFAM" id="SSF53706">
    <property type="entry name" value="Formate dehydrogenase/DMSO reductase, domains 1-3"/>
    <property type="match status" value="1"/>
</dbReference>
<dbReference type="Pfam" id="PF01568">
    <property type="entry name" value="Molydop_binding"/>
    <property type="match status" value="1"/>
</dbReference>
<keyword evidence="1" id="KW-0479">Metal-binding</keyword>
<dbReference type="Gene3D" id="3.40.228.10">
    <property type="entry name" value="Dimethylsulfoxide Reductase, domain 2"/>
    <property type="match status" value="1"/>
</dbReference>
<gene>
    <name evidence="7" type="ORF">ENU31_00015</name>
</gene>
<dbReference type="GO" id="GO:0016020">
    <property type="term" value="C:membrane"/>
    <property type="evidence" value="ECO:0007669"/>
    <property type="project" value="TreeGrafter"/>
</dbReference>
<dbReference type="PANTHER" id="PTHR43105">
    <property type="entry name" value="RESPIRATORY NITRATE REDUCTASE"/>
    <property type="match status" value="1"/>
</dbReference>
<dbReference type="Pfam" id="PF00384">
    <property type="entry name" value="Molybdopterin"/>
    <property type="match status" value="1"/>
</dbReference>
<evidence type="ECO:0000256" key="1">
    <source>
        <dbReference type="ARBA" id="ARBA00022723"/>
    </source>
</evidence>
<reference evidence="7" key="1">
    <citation type="journal article" date="2020" name="mSystems">
        <title>Genome- and Community-Level Interaction Insights into Carbon Utilization and Element Cycling Functions of Hydrothermarchaeota in Hydrothermal Sediment.</title>
        <authorList>
            <person name="Zhou Z."/>
            <person name="Liu Y."/>
            <person name="Xu W."/>
            <person name="Pan J."/>
            <person name="Luo Z.H."/>
            <person name="Li M."/>
        </authorList>
    </citation>
    <scope>NUCLEOTIDE SEQUENCE [LARGE SCALE GENOMIC DNA]</scope>
    <source>
        <strain evidence="7">SpSt-658</strain>
    </source>
</reference>
<accession>A0A7C4D147</accession>
<dbReference type="GO" id="GO:0015948">
    <property type="term" value="P:methanogenesis"/>
    <property type="evidence" value="ECO:0007669"/>
    <property type="project" value="InterPro"/>
</dbReference>
<dbReference type="GO" id="GO:0018493">
    <property type="term" value="F:formylmethanofuran dehydrogenase activity"/>
    <property type="evidence" value="ECO:0007669"/>
    <property type="project" value="InterPro"/>
</dbReference>
<dbReference type="GO" id="GO:0046872">
    <property type="term" value="F:metal ion binding"/>
    <property type="evidence" value="ECO:0007669"/>
    <property type="project" value="UniProtKB-KW"/>
</dbReference>
<dbReference type="EMBL" id="DTCA01000001">
    <property type="protein sequence ID" value="HGM06782.1"/>
    <property type="molecule type" value="Genomic_DNA"/>
</dbReference>
<evidence type="ECO:0000313" key="7">
    <source>
        <dbReference type="EMBL" id="HGM06782.1"/>
    </source>
</evidence>
<evidence type="ECO:0000256" key="2">
    <source>
        <dbReference type="ARBA" id="ARBA00023002"/>
    </source>
</evidence>
<keyword evidence="3" id="KW-0408">Iron</keyword>
<feature type="domain" description="Molybdopterin oxidoreductase" evidence="5">
    <location>
        <begin position="197"/>
        <end position="560"/>
    </location>
</feature>
<keyword evidence="4" id="KW-0411">Iron-sulfur</keyword>
<dbReference type="GO" id="GO:0051536">
    <property type="term" value="F:iron-sulfur cluster binding"/>
    <property type="evidence" value="ECO:0007669"/>
    <property type="project" value="UniProtKB-KW"/>
</dbReference>
<proteinExistence type="predicted"/>
<sequence>MSTRDCNEFTLITGRTRFQAISMESSGKFGKEYEKSVAVVYMNPTDIDKLKLNNMVRIISNNRIIVLPVKEDPSLPNRVIFIPIGPWSNFLISSKSIVGMPNYKSVKVCVEKVNNDESLPHLEDLFASIGRPFITFTGKDLVEQYGVCNNGVKLATCTFCGAVCSNIVIKVCGNTVLEVLDGCSISVSKFINRHRNRVLRPLIRIPNSFEFKEVTLPIAMNKAVDILLNSKHPLIYGLSSTSNEAIEIAIEIARILKGAIDSTASICHGPTLLGLDGAIMKSFKLDMLSDIDTVVIWGANPAEAHPKLMYIIKKYVKSIAVIDVRESETMKMADIGLIIEPGKDLKLIRTIRSIIKGYKNGVKLMNIDTDIIERLVKILLNTKKGVIFTGLGLSMNRARFMNIVELVELVKELNDYSEWYLQPLRGHFNVTGTNILLKNSTGYPFAVDFYSDTPIMAPGVTTAIDLLKNREVDSVIVIASDPAAHMPNECVEILAELPLIVIDSRWSLTASLADVVIPTCLTGIECEGSIYRMDYKMIKVNKVVDPPESMLCDVDVLRMLLDHIKKGLGYD</sequence>
<feature type="domain" description="Molybdopterin dinucleotide-binding" evidence="6">
    <location>
        <begin position="9"/>
        <end position="106"/>
    </location>
</feature>
<dbReference type="NCBIfam" id="TIGR03129">
    <property type="entry name" value="one_C_dehyd_B"/>
    <property type="match status" value="1"/>
</dbReference>
<dbReference type="PANTHER" id="PTHR43105:SF14">
    <property type="entry name" value="FORMATE DEHYDROGENASE H"/>
    <property type="match status" value="1"/>
</dbReference>
<dbReference type="InterPro" id="IPR006657">
    <property type="entry name" value="MoPterin_dinucl-bd_dom"/>
</dbReference>
<dbReference type="Gene3D" id="3.40.50.740">
    <property type="match status" value="2"/>
</dbReference>
<dbReference type="InterPro" id="IPR016457">
    <property type="entry name" value="Formylmethanofuran_DH_bsu"/>
</dbReference>
<dbReference type="InterPro" id="IPR006656">
    <property type="entry name" value="Mopterin_OxRdtase"/>
</dbReference>
<dbReference type="InterPro" id="IPR009010">
    <property type="entry name" value="Asp_de-COase-like_dom_sf"/>
</dbReference>
<dbReference type="SUPFAM" id="SSF50692">
    <property type="entry name" value="ADC-like"/>
    <property type="match status" value="1"/>
</dbReference>
<evidence type="ECO:0000256" key="4">
    <source>
        <dbReference type="ARBA" id="ARBA00023014"/>
    </source>
</evidence>
<evidence type="ECO:0000259" key="6">
    <source>
        <dbReference type="Pfam" id="PF01568"/>
    </source>
</evidence>
<dbReference type="InterPro" id="IPR050123">
    <property type="entry name" value="Prok_molybdopt-oxidoreductase"/>
</dbReference>
<comment type="caution">
    <text evidence="7">The sequence shown here is derived from an EMBL/GenBank/DDBJ whole genome shotgun (WGS) entry which is preliminary data.</text>
</comment>
<name>A0A7C4D147_9CREN</name>
<protein>
    <submittedName>
        <fullName evidence="7">Formylmethanofuran dehydrogenase subunit B</fullName>
    </submittedName>
</protein>
<organism evidence="7">
    <name type="scientific">Ignisphaera aggregans</name>
    <dbReference type="NCBI Taxonomy" id="334771"/>
    <lineage>
        <taxon>Archaea</taxon>
        <taxon>Thermoproteota</taxon>
        <taxon>Thermoprotei</taxon>
        <taxon>Desulfurococcales</taxon>
        <taxon>Desulfurococcaceae</taxon>
        <taxon>Ignisphaera</taxon>
    </lineage>
</organism>
<evidence type="ECO:0000256" key="3">
    <source>
        <dbReference type="ARBA" id="ARBA00023004"/>
    </source>
</evidence>
<dbReference type="GO" id="GO:0043546">
    <property type="term" value="F:molybdopterin cofactor binding"/>
    <property type="evidence" value="ECO:0007669"/>
    <property type="project" value="InterPro"/>
</dbReference>
<dbReference type="Gene3D" id="2.40.40.20">
    <property type="match status" value="1"/>
</dbReference>
<dbReference type="AlphaFoldDB" id="A0A7C4D147"/>
<keyword evidence="2" id="KW-0560">Oxidoreductase</keyword>